<keyword evidence="11" id="KW-1185">Reference proteome</keyword>
<comment type="caution">
    <text evidence="10">The sequence shown here is derived from an EMBL/GenBank/DDBJ whole genome shotgun (WGS) entry which is preliminary data.</text>
</comment>
<keyword evidence="6 7" id="KW-0539">Nucleus</keyword>
<gene>
    <name evidence="10" type="ORF">VHUM_01458</name>
</gene>
<comment type="subunit">
    <text evidence="7">Component of the SMC5-SMC6 complex.</text>
</comment>
<evidence type="ECO:0000256" key="6">
    <source>
        <dbReference type="ARBA" id="ARBA00023242"/>
    </source>
</evidence>
<keyword evidence="4 7" id="KW-0233">DNA recombination</keyword>
<evidence type="ECO:0000256" key="8">
    <source>
        <dbReference type="SAM" id="MobiDB-lite"/>
    </source>
</evidence>
<dbReference type="PANTHER" id="PTHR16140">
    <property type="entry name" value="NON-STRUCTURAL MAINTENANCE OF CHROMOSOMES ELEMENT 4"/>
    <property type="match status" value="1"/>
</dbReference>
<evidence type="ECO:0000256" key="7">
    <source>
        <dbReference type="RuleBase" id="RU365071"/>
    </source>
</evidence>
<evidence type="ECO:0000256" key="1">
    <source>
        <dbReference type="ARBA" id="ARBA00004123"/>
    </source>
</evidence>
<dbReference type="GO" id="GO:0030915">
    <property type="term" value="C:Smc5-Smc6 complex"/>
    <property type="evidence" value="ECO:0007669"/>
    <property type="project" value="UniProtKB-UniRule"/>
</dbReference>
<evidence type="ECO:0000259" key="9">
    <source>
        <dbReference type="Pfam" id="PF08743"/>
    </source>
</evidence>
<proteinExistence type="inferred from homology"/>
<dbReference type="GO" id="GO:0006281">
    <property type="term" value="P:DNA repair"/>
    <property type="evidence" value="ECO:0007669"/>
    <property type="project" value="UniProtKB-UniRule"/>
</dbReference>
<dbReference type="PANTHER" id="PTHR16140:SF0">
    <property type="entry name" value="NON-STRUCTURAL MAINTENANCE OF CHROMOSOMES ELEMENT 4"/>
    <property type="match status" value="1"/>
</dbReference>
<protein>
    <recommendedName>
        <fullName evidence="7">Non-structural maintenance of chromosomes element 4</fullName>
    </recommendedName>
</protein>
<name>A0A7D8ZV37_VANHU</name>
<sequence>MAAKHYRRVPGIEFMYGPISVEHKKRAVTKRARRQALAAETRPEEIETQRNGPAPKDITTTNVRAVAGALEEVDPDREGINFFRFVINPDSFSQTVENVFYASFLVKEQRLEIEVKNDGEIIARARDPPDDNTDHSEASNQAVIELDMATWEDAIEIFKIKDTIIPNREPAQTQGATGRWSAF</sequence>
<evidence type="ECO:0000256" key="3">
    <source>
        <dbReference type="ARBA" id="ARBA00022763"/>
    </source>
</evidence>
<evidence type="ECO:0000313" key="10">
    <source>
        <dbReference type="EMBL" id="TXT13057.1"/>
    </source>
</evidence>
<comment type="similarity">
    <text evidence="2 7">Belongs to the NSE4 family.</text>
</comment>
<dbReference type="GO" id="GO:0006310">
    <property type="term" value="P:DNA recombination"/>
    <property type="evidence" value="ECO:0007669"/>
    <property type="project" value="UniProtKB-UniRule"/>
</dbReference>
<reference evidence="10 11" key="1">
    <citation type="journal article" date="2019" name="PLoS Genet.">
        <title>Convergent evolution of linked mating-type loci in basidiomycete fungi.</title>
        <authorList>
            <person name="Sun S."/>
            <person name="Coelho M.A."/>
            <person name="Heitman J."/>
            <person name="Nowrousian M."/>
        </authorList>
    </citation>
    <scope>NUCLEOTIDE SEQUENCE [LARGE SCALE GENOMIC DNA]</scope>
    <source>
        <strain evidence="10 11">CBS 4282</strain>
    </source>
</reference>
<evidence type="ECO:0000256" key="4">
    <source>
        <dbReference type="ARBA" id="ARBA00023172"/>
    </source>
</evidence>
<dbReference type="InterPro" id="IPR014854">
    <property type="entry name" value="Nse4_C"/>
</dbReference>
<keyword evidence="5 7" id="KW-0234">DNA repair</keyword>
<evidence type="ECO:0000313" key="11">
    <source>
        <dbReference type="Proteomes" id="UP000473826"/>
    </source>
</evidence>
<feature type="region of interest" description="Disordered" evidence="8">
    <location>
        <begin position="31"/>
        <end position="58"/>
    </location>
</feature>
<evidence type="ECO:0000256" key="2">
    <source>
        <dbReference type="ARBA" id="ARBA00008997"/>
    </source>
</evidence>
<comment type="function">
    <text evidence="7">Component of the SMC5-SMC6 complex, that promotes sister chromatid alignment after DNA damage and facilitates double-stranded DNA breaks (DSBs) repair via homologous recombination between sister chromatids.</text>
</comment>
<dbReference type="OrthoDB" id="361242at2759"/>
<organism evidence="10 11">
    <name type="scientific">Vanrija humicola</name>
    <name type="common">Yeast</name>
    <name type="synonym">Cryptococcus humicola</name>
    <dbReference type="NCBI Taxonomy" id="5417"/>
    <lineage>
        <taxon>Eukaryota</taxon>
        <taxon>Fungi</taxon>
        <taxon>Dikarya</taxon>
        <taxon>Basidiomycota</taxon>
        <taxon>Agaricomycotina</taxon>
        <taxon>Tremellomycetes</taxon>
        <taxon>Trichosporonales</taxon>
        <taxon>Trichosporonaceae</taxon>
        <taxon>Vanrija</taxon>
    </lineage>
</organism>
<dbReference type="Proteomes" id="UP000473826">
    <property type="component" value="Unassembled WGS sequence"/>
</dbReference>
<dbReference type="EMBL" id="QKWK01000003">
    <property type="protein sequence ID" value="TXT13057.1"/>
    <property type="molecule type" value="Genomic_DNA"/>
</dbReference>
<feature type="domain" description="Non-structural maintenance of chromosome element 4 C-terminal" evidence="9">
    <location>
        <begin position="79"/>
        <end position="165"/>
    </location>
</feature>
<dbReference type="Pfam" id="PF08743">
    <property type="entry name" value="Nse4_C"/>
    <property type="match status" value="1"/>
</dbReference>
<accession>A0A7D8ZV37</accession>
<comment type="subcellular location">
    <subcellularLocation>
        <location evidence="1 7">Nucleus</location>
    </subcellularLocation>
</comment>
<keyword evidence="3 7" id="KW-0227">DNA damage</keyword>
<dbReference type="InterPro" id="IPR027786">
    <property type="entry name" value="Nse4/EID"/>
</dbReference>
<dbReference type="GO" id="GO:0005634">
    <property type="term" value="C:nucleus"/>
    <property type="evidence" value="ECO:0007669"/>
    <property type="project" value="UniProtKB-SubCell"/>
</dbReference>
<evidence type="ECO:0000256" key="5">
    <source>
        <dbReference type="ARBA" id="ARBA00023204"/>
    </source>
</evidence>
<dbReference type="AlphaFoldDB" id="A0A7D8ZV37"/>